<proteinExistence type="inferred from homology"/>
<keyword evidence="7" id="KW-0732">Signal</keyword>
<dbReference type="InterPro" id="IPR015500">
    <property type="entry name" value="Peptidase_S8_subtilisin-rel"/>
</dbReference>
<feature type="chain" id="PRO_5046295989" evidence="7">
    <location>
        <begin position="40"/>
        <end position="1294"/>
    </location>
</feature>
<keyword evidence="4 6" id="KW-0378">Hydrolase</keyword>
<dbReference type="PANTHER" id="PTHR43806:SF11">
    <property type="entry name" value="CEREVISIN-RELATED"/>
    <property type="match status" value="1"/>
</dbReference>
<dbReference type="InterPro" id="IPR000209">
    <property type="entry name" value="Peptidase_S8/S53_dom"/>
</dbReference>
<sequence>MPRSNRSPASRRRRSIAAAISGIAIGVAGIGAAAFPAAADPGDPGGGGGVPNAPAAAAPTDEHAVTLITGDRVRVTDLSDGTHAVEIETAEPGAGVQTIEVAGDLHVLPAAAMPYLAAGVLDRDLFNVSQLIEFGYDDASVDATPIIVELEDGAASRRSAPAPVPGVEIGTPLASIGGAAATADHESAATTWATLTDAPAAGPRAFSADPSEASLGGGIEAIHLDGKVEATLDSSVPYIGAPTAWAAGYTGDGVTVAVLDTGYDDTHPDLAGRVLGESTSFVPGEDVADDPNGHGTHVASTIAGTGAASDGTHRGVADGADLLVGKVLDAGGSGQDSWIIAAMEWAAERADIVSMSLGTRQGSDGLDVMSEALDTISAETDALFVVAAGNSSAPETIGSPGAAASALTIGSIDDPTGALSWFSSQGPLVRSGALKPDLAGPGNDVTAARSADSAGDGAYIGMSGTSMATPHVAGAAAIVKQQHPEYTSAQLRAALVSTATDVGLTPYEVGSGVVDVANAVESTVVASGSGDFGMLSWGEAAEPVVRTIEYANRGDAEVVLAVGATLTDTTPGGDGGPVPMSATATSDVLAIDADEVTIPAGETRSVTLTADPTKVPAGAQYSGVLTATVDGTAVTRTALGIIAEAERYDLTVTATDFEGEPLETYGWIWNAATGWYTSFGVAGETTLRLPGGLYSVMSFMDVAREADTETIALVGDPDVVLDSAATVAFDARATKPVTVDVGEDGLEPVVRRMDFTVDGFSGSALAPVWIDELYAQPMDAPEAESFDFTTRWRLQQPLLALQAGKVQLDLIPQVGSSLLDGEIRARAVDAGLGSVEEFAAVDVKGKVAVVTRSDTVPASARAANAAAAGAKLLIVVNDGDGELSEWVGSEDYTADVAIPVAAISGVQGRQVLETIAAKPTTVRGEGIPVADEVFDIARYSDGSVPENLAYTPKELARIDTTYHGEQGATVGEYRYDFVPSTEYGTGFPMRTTRGIERAEWVNTDQVEWYQNVNAIDWGWDIRDIVRAYEPGERAEASYFGSVVRPYVGPGYWAPLRSGDGVQLNLPSWSDGDSPERTGAFDTYAGIPGIAQSIELHLDGELVKTSQFQGLNLFGIVDGEHDVRVVNTATHDGSATPSSTMTRTEWAFSSTWDSTDYTRQILPMLQAYYDVDLDDSGRVGDDRKKGKPVKLGLELGHVAGAVGSGAITGATLEARVAGGAWTSVDLDVTSADDSGPGEPPVDGFPEARAYLTTYDADIRVPDAGGWVDLRVTATDAAGNTFSQEIERAFEAASIK</sequence>
<evidence type="ECO:0000256" key="3">
    <source>
        <dbReference type="ARBA" id="ARBA00022670"/>
    </source>
</evidence>
<evidence type="ECO:0000259" key="9">
    <source>
        <dbReference type="Pfam" id="PF02225"/>
    </source>
</evidence>
<dbReference type="InterPro" id="IPR022398">
    <property type="entry name" value="Peptidase_S8_His-AS"/>
</dbReference>
<feature type="active site" description="Charge relay system" evidence="6">
    <location>
        <position position="294"/>
    </location>
</feature>
<evidence type="ECO:0000313" key="10">
    <source>
        <dbReference type="EMBL" id="GAA1759107.1"/>
    </source>
</evidence>
<keyword evidence="11" id="KW-1185">Reference proteome</keyword>
<feature type="signal peptide" evidence="7">
    <location>
        <begin position="1"/>
        <end position="39"/>
    </location>
</feature>
<dbReference type="InterPro" id="IPR050131">
    <property type="entry name" value="Peptidase_S8_subtilisin-like"/>
</dbReference>
<keyword evidence="3 6" id="KW-0645">Protease</keyword>
<dbReference type="InterPro" id="IPR003137">
    <property type="entry name" value="PA_domain"/>
</dbReference>
<dbReference type="Gene3D" id="3.50.30.30">
    <property type="match status" value="1"/>
</dbReference>
<dbReference type="InterPro" id="IPR023828">
    <property type="entry name" value="Peptidase_S8_Ser-AS"/>
</dbReference>
<evidence type="ECO:0000259" key="8">
    <source>
        <dbReference type="Pfam" id="PF00082"/>
    </source>
</evidence>
<protein>
    <submittedName>
        <fullName evidence="10">S8 family serine peptidase</fullName>
    </submittedName>
</protein>
<feature type="active site" description="Charge relay system" evidence="6">
    <location>
        <position position="466"/>
    </location>
</feature>
<evidence type="ECO:0000256" key="4">
    <source>
        <dbReference type="ARBA" id="ARBA00022801"/>
    </source>
</evidence>
<dbReference type="SUPFAM" id="SSF52743">
    <property type="entry name" value="Subtilisin-like"/>
    <property type="match status" value="1"/>
</dbReference>
<dbReference type="PRINTS" id="PR00723">
    <property type="entry name" value="SUBTILISIN"/>
</dbReference>
<dbReference type="Proteomes" id="UP001500506">
    <property type="component" value="Unassembled WGS sequence"/>
</dbReference>
<dbReference type="EMBL" id="BAAANH010000003">
    <property type="protein sequence ID" value="GAA1759107.1"/>
    <property type="molecule type" value="Genomic_DNA"/>
</dbReference>
<feature type="domain" description="PA" evidence="9">
    <location>
        <begin position="830"/>
        <end position="909"/>
    </location>
</feature>
<accession>A0ABP4WVW4</accession>
<evidence type="ECO:0000256" key="2">
    <source>
        <dbReference type="ARBA" id="ARBA00022512"/>
    </source>
</evidence>
<name>A0ABP4WVW4_9MICO</name>
<dbReference type="Gene3D" id="3.40.50.200">
    <property type="entry name" value="Peptidase S8/S53 domain"/>
    <property type="match status" value="1"/>
</dbReference>
<dbReference type="SUPFAM" id="SSF52025">
    <property type="entry name" value="PA domain"/>
    <property type="match status" value="1"/>
</dbReference>
<evidence type="ECO:0000256" key="1">
    <source>
        <dbReference type="ARBA" id="ARBA00011073"/>
    </source>
</evidence>
<organism evidence="10 11">
    <name type="scientific">Agromyces humatus</name>
    <dbReference type="NCBI Taxonomy" id="279573"/>
    <lineage>
        <taxon>Bacteria</taxon>
        <taxon>Bacillati</taxon>
        <taxon>Actinomycetota</taxon>
        <taxon>Actinomycetes</taxon>
        <taxon>Micrococcales</taxon>
        <taxon>Microbacteriaceae</taxon>
        <taxon>Agromyces</taxon>
    </lineage>
</organism>
<comment type="similarity">
    <text evidence="1 6">Belongs to the peptidase S8 family.</text>
</comment>
<evidence type="ECO:0000256" key="5">
    <source>
        <dbReference type="ARBA" id="ARBA00022825"/>
    </source>
</evidence>
<keyword evidence="2" id="KW-0134">Cell wall</keyword>
<dbReference type="PANTHER" id="PTHR43806">
    <property type="entry name" value="PEPTIDASE S8"/>
    <property type="match status" value="1"/>
</dbReference>
<evidence type="ECO:0000256" key="6">
    <source>
        <dbReference type="PROSITE-ProRule" id="PRU01240"/>
    </source>
</evidence>
<dbReference type="Pfam" id="PF00082">
    <property type="entry name" value="Peptidase_S8"/>
    <property type="match status" value="1"/>
</dbReference>
<dbReference type="RefSeq" id="WP_232499354.1">
    <property type="nucleotide sequence ID" value="NZ_BAAANH010000003.1"/>
</dbReference>
<dbReference type="Pfam" id="PF02225">
    <property type="entry name" value="PA"/>
    <property type="match status" value="1"/>
</dbReference>
<dbReference type="PROSITE" id="PS00138">
    <property type="entry name" value="SUBTILASE_SER"/>
    <property type="match status" value="1"/>
</dbReference>
<dbReference type="PROSITE" id="PS00137">
    <property type="entry name" value="SUBTILASE_HIS"/>
    <property type="match status" value="1"/>
</dbReference>
<reference evidence="11" key="1">
    <citation type="journal article" date="2019" name="Int. J. Syst. Evol. Microbiol.">
        <title>The Global Catalogue of Microorganisms (GCM) 10K type strain sequencing project: providing services to taxonomists for standard genome sequencing and annotation.</title>
        <authorList>
            <consortium name="The Broad Institute Genomics Platform"/>
            <consortium name="The Broad Institute Genome Sequencing Center for Infectious Disease"/>
            <person name="Wu L."/>
            <person name="Ma J."/>
        </authorList>
    </citation>
    <scope>NUCLEOTIDE SEQUENCE [LARGE SCALE GENOMIC DNA]</scope>
    <source>
        <strain evidence="11">JCM 14319</strain>
    </source>
</reference>
<gene>
    <name evidence="10" type="ORF">GCM10009747_17590</name>
</gene>
<evidence type="ECO:0000256" key="7">
    <source>
        <dbReference type="SAM" id="SignalP"/>
    </source>
</evidence>
<keyword evidence="2" id="KW-0964">Secreted</keyword>
<dbReference type="PROSITE" id="PS51892">
    <property type="entry name" value="SUBTILASE"/>
    <property type="match status" value="1"/>
</dbReference>
<keyword evidence="5 6" id="KW-0720">Serine protease</keyword>
<dbReference type="InterPro" id="IPR036852">
    <property type="entry name" value="Peptidase_S8/S53_dom_sf"/>
</dbReference>
<feature type="domain" description="Peptidase S8/S53" evidence="8">
    <location>
        <begin position="251"/>
        <end position="502"/>
    </location>
</feature>
<dbReference type="InterPro" id="IPR046450">
    <property type="entry name" value="PA_dom_sf"/>
</dbReference>
<feature type="active site" description="Charge relay system" evidence="6">
    <location>
        <position position="260"/>
    </location>
</feature>
<evidence type="ECO:0000313" key="11">
    <source>
        <dbReference type="Proteomes" id="UP001500506"/>
    </source>
</evidence>
<comment type="caution">
    <text evidence="10">The sequence shown here is derived from an EMBL/GenBank/DDBJ whole genome shotgun (WGS) entry which is preliminary data.</text>
</comment>